<keyword evidence="4" id="KW-1185">Reference proteome</keyword>
<keyword evidence="1" id="KW-0997">Cell inner membrane</keyword>
<evidence type="ECO:0000313" key="4">
    <source>
        <dbReference type="Proteomes" id="UP000249590"/>
    </source>
</evidence>
<comment type="caution">
    <text evidence="3">The sequence shown here is derived from an EMBL/GenBank/DDBJ whole genome shotgun (WGS) entry which is preliminary data.</text>
</comment>
<feature type="transmembrane region" description="Helical" evidence="1">
    <location>
        <begin position="166"/>
        <end position="186"/>
    </location>
</feature>
<name>A0A8B2NNN8_9HYPH</name>
<dbReference type="GO" id="GO:0015813">
    <property type="term" value="P:L-glutamate transmembrane transport"/>
    <property type="evidence" value="ECO:0007669"/>
    <property type="project" value="UniProtKB-UniRule"/>
</dbReference>
<keyword evidence="1" id="KW-0769">Symport</keyword>
<evidence type="ECO:0000313" key="3">
    <source>
        <dbReference type="EMBL" id="RAH99878.1"/>
    </source>
</evidence>
<dbReference type="InterPro" id="IPR004445">
    <property type="entry name" value="GltS"/>
</dbReference>
<dbReference type="AlphaFoldDB" id="A0A8B2NNN8"/>
<dbReference type="PANTHER" id="PTHR36178">
    <property type="entry name" value="SLR0625 PROTEIN"/>
    <property type="match status" value="1"/>
</dbReference>
<comment type="subcellular location">
    <subcellularLocation>
        <location evidence="1">Cell inner membrane</location>
        <topology evidence="1">Multi-pass membrane protein</topology>
    </subcellularLocation>
</comment>
<organism evidence="3 4">
    <name type="scientific">Acuticoccus sediminis</name>
    <dbReference type="NCBI Taxonomy" id="2184697"/>
    <lineage>
        <taxon>Bacteria</taxon>
        <taxon>Pseudomonadati</taxon>
        <taxon>Pseudomonadota</taxon>
        <taxon>Alphaproteobacteria</taxon>
        <taxon>Hyphomicrobiales</taxon>
        <taxon>Amorphaceae</taxon>
        <taxon>Acuticoccus</taxon>
    </lineage>
</organism>
<keyword evidence="1" id="KW-0739">Sodium transport</keyword>
<comment type="function">
    <text evidence="1">Catalyzes the sodium-dependent transport of glutamate.</text>
</comment>
<protein>
    <recommendedName>
        <fullName evidence="1 2">Sodium/glutamate symporter</fullName>
    </recommendedName>
</protein>
<dbReference type="GO" id="GO:0015501">
    <property type="term" value="F:glutamate:sodium symporter activity"/>
    <property type="evidence" value="ECO:0007669"/>
    <property type="project" value="UniProtKB-UniRule"/>
</dbReference>
<feature type="transmembrane region" description="Helical" evidence="1">
    <location>
        <begin position="341"/>
        <end position="365"/>
    </location>
</feature>
<feature type="transmembrane region" description="Helical" evidence="1">
    <location>
        <begin position="131"/>
        <end position="154"/>
    </location>
</feature>
<keyword evidence="1" id="KW-0406">Ion transport</keyword>
<dbReference type="Proteomes" id="UP000249590">
    <property type="component" value="Unassembled WGS sequence"/>
</dbReference>
<feature type="transmembrane region" description="Helical" evidence="1">
    <location>
        <begin position="222"/>
        <end position="240"/>
    </location>
</feature>
<accession>A0A8B2NNN8</accession>
<evidence type="ECO:0000256" key="1">
    <source>
        <dbReference type="HAMAP-Rule" id="MF_02062"/>
    </source>
</evidence>
<feature type="transmembrane region" description="Helical" evidence="1">
    <location>
        <begin position="45"/>
        <end position="64"/>
    </location>
</feature>
<keyword evidence="1" id="KW-1133">Transmembrane helix</keyword>
<proteinExistence type="inferred from homology"/>
<comment type="similarity">
    <text evidence="1">Belongs to the glutamate:Na(+) symporter (ESS) (TC 2.A.27) family.</text>
</comment>
<feature type="transmembrane region" description="Helical" evidence="1">
    <location>
        <begin position="311"/>
        <end position="334"/>
    </location>
</feature>
<dbReference type="EMBL" id="QHHQ01000004">
    <property type="protein sequence ID" value="RAH99878.1"/>
    <property type="molecule type" value="Genomic_DNA"/>
</dbReference>
<dbReference type="HAMAP" id="MF_02062">
    <property type="entry name" value="GltS"/>
    <property type="match status" value="1"/>
</dbReference>
<sequence length="404" mass="42488">MTVTPDTIAIGPFVALTLGIVVFFLGQRLTKVFGVLREYNIPEPVTGGLLVSVVTLVVYLASGREVTFDLTARDDLLIYFFTIVGLNARLSDLVAGGRPLAVLLALTIGFMVVQNVVGIAAAVASGLPPQAGILLGTASLIGGHGTAIAWGPLIETRFDVPGAAELGIAAATFGLIMASLVGGPIAKRLIERNDLTAEEPAPDVFVLPEEESQALYFDHVDVMSSLLAIHLAMIVGFVLYEVLEALGVMLPRFVPCLLSAIVLSNTLPGLIPRLRWPARTPATAMLSDFSLSIFLAMSLMSMNLASLAEAVGVLSLAMALQLVAAVLFIVFVFFRVMGRDYFAAVLSTGFAGFALGATPTAIANMGAVTKRYGACSLAFIVLPLVSAFFVDITNALMIQAILSL</sequence>
<feature type="transmembrane region" description="Helical" evidence="1">
    <location>
        <begin position="76"/>
        <end position="95"/>
    </location>
</feature>
<feature type="transmembrane region" description="Helical" evidence="1">
    <location>
        <begin position="7"/>
        <end position="25"/>
    </location>
</feature>
<dbReference type="OrthoDB" id="4921038at2"/>
<dbReference type="PANTHER" id="PTHR36178:SF1">
    <property type="entry name" value="SODIUM_GLUTAMATE SYMPORTER"/>
    <property type="match status" value="1"/>
</dbReference>
<dbReference type="NCBIfam" id="TIGR00210">
    <property type="entry name" value="gltS"/>
    <property type="match status" value="1"/>
</dbReference>
<keyword evidence="1" id="KW-0812">Transmembrane</keyword>
<keyword evidence="1" id="KW-0472">Membrane</keyword>
<dbReference type="Pfam" id="PF03616">
    <property type="entry name" value="Glt_symporter"/>
    <property type="match status" value="1"/>
</dbReference>
<feature type="transmembrane region" description="Helical" evidence="1">
    <location>
        <begin position="377"/>
        <end position="402"/>
    </location>
</feature>
<keyword evidence="1" id="KW-0029">Amino-acid transport</keyword>
<keyword evidence="1" id="KW-0915">Sodium</keyword>
<gene>
    <name evidence="1 3" type="primary">gltS</name>
    <name evidence="3" type="ORF">DLJ53_19225</name>
</gene>
<evidence type="ECO:0000256" key="2">
    <source>
        <dbReference type="NCBIfam" id="TIGR00210"/>
    </source>
</evidence>
<reference evidence="3 4" key="1">
    <citation type="submission" date="2018-05" db="EMBL/GenBank/DDBJ databases">
        <title>Acuticoccus sediminis sp. nov., isolated from deep-sea sediment of Indian Ocean.</title>
        <authorList>
            <person name="Liu X."/>
            <person name="Lai Q."/>
            <person name="Du Y."/>
            <person name="Sun F."/>
            <person name="Zhang X."/>
            <person name="Wang S."/>
            <person name="Shao Z."/>
        </authorList>
    </citation>
    <scope>NUCLEOTIDE SEQUENCE [LARGE SCALE GENOMIC DNA]</scope>
    <source>
        <strain evidence="3 4">PTG4-2</strain>
    </source>
</reference>
<feature type="transmembrane region" description="Helical" evidence="1">
    <location>
        <begin position="101"/>
        <end position="124"/>
    </location>
</feature>
<dbReference type="GO" id="GO:0005886">
    <property type="term" value="C:plasma membrane"/>
    <property type="evidence" value="ECO:0007669"/>
    <property type="project" value="UniProtKB-SubCell"/>
</dbReference>
<keyword evidence="1" id="KW-1003">Cell membrane</keyword>
<dbReference type="RefSeq" id="WP_111348230.1">
    <property type="nucleotide sequence ID" value="NZ_JAIWKD010000007.1"/>
</dbReference>
<keyword evidence="1" id="KW-0813">Transport</keyword>